<evidence type="ECO:0000256" key="1">
    <source>
        <dbReference type="ARBA" id="ARBA00000185"/>
    </source>
</evidence>
<dbReference type="CDD" id="cd03365">
    <property type="entry name" value="TOPRIM_TopoIIA"/>
    <property type="match status" value="1"/>
</dbReference>
<feature type="domain" description="Toprim" evidence="22">
    <location>
        <begin position="467"/>
        <end position="584"/>
    </location>
</feature>
<name>A0A8I6ADA9_RAT</name>
<dbReference type="InterPro" id="IPR002205">
    <property type="entry name" value="Topo_IIA_dom_A"/>
</dbReference>
<evidence type="ECO:0000256" key="9">
    <source>
        <dbReference type="ARBA" id="ARBA00022741"/>
    </source>
</evidence>
<evidence type="ECO:0000256" key="18">
    <source>
        <dbReference type="ARBA" id="ARBA00045326"/>
    </source>
</evidence>
<organism evidence="24 25">
    <name type="scientific">Rattus norvegicus</name>
    <name type="common">Rat</name>
    <dbReference type="NCBI Taxonomy" id="10116"/>
    <lineage>
        <taxon>Eukaryota</taxon>
        <taxon>Metazoa</taxon>
        <taxon>Chordata</taxon>
        <taxon>Craniata</taxon>
        <taxon>Vertebrata</taxon>
        <taxon>Euteleostomi</taxon>
        <taxon>Mammalia</taxon>
        <taxon>Eutheria</taxon>
        <taxon>Euarchontoglires</taxon>
        <taxon>Glires</taxon>
        <taxon>Rodentia</taxon>
        <taxon>Myomorpha</taxon>
        <taxon>Muroidea</taxon>
        <taxon>Muridae</taxon>
        <taxon>Murinae</taxon>
        <taxon>Rattus</taxon>
    </lineage>
</organism>
<dbReference type="RGD" id="62048">
    <property type="gene designation" value="Top2a"/>
</dbReference>
<evidence type="ECO:0000256" key="5">
    <source>
        <dbReference type="ARBA" id="ARBA00004642"/>
    </source>
</evidence>
<dbReference type="Gene3D" id="3.90.199.10">
    <property type="entry name" value="Topoisomerase II, domain 5"/>
    <property type="match status" value="1"/>
</dbReference>
<evidence type="ECO:0000259" key="22">
    <source>
        <dbReference type="PROSITE" id="PS50880"/>
    </source>
</evidence>
<dbReference type="CDD" id="cd00187">
    <property type="entry name" value="TOP4c"/>
    <property type="match status" value="1"/>
</dbReference>
<evidence type="ECO:0000313" key="26">
    <source>
        <dbReference type="RGD" id="62048"/>
    </source>
</evidence>
<feature type="compositionally biased region" description="Basic and acidic residues" evidence="21">
    <location>
        <begin position="1101"/>
        <end position="1110"/>
    </location>
</feature>
<sequence length="1541" mass="174827">MRARFSSPFRTVTMELSPLQPVNENMLLNKKKNEDGKKRLSVERIYQKKTQLEHILLRPDTYIGSVELVTQQMWVYDEDVGINYREVTFVPGLYKIFDEILVNAADNKQRDPKMSCIRVTIDAENNLISIWNNGKGIPVVEHKVEKMYVPALIFGQLLTSSNYDDDEKKVTGGRNGYGAKLCNIFSTKFTVETASREYKKMFKQTWMDNMGRAGDMELKPFSGEDYTCITFQPDLSKFKMQSLDKDIVALMVRRAYDIAGSTKDVKVFLNGNRLPVKGFRSYVDMYLKDKVDETGNALKVVHEQVNPRWEVCLTMSEKGFQQISFVNSIATSKGGRHVDYVADQIVSKLVDVVKKKNKGGVAVKAHQVKNHMWIFVNALIENPTFDSQTKENMTLQAKSFGSTCQLSEKFIKAAIGCGIVESILNWVKFKAQIQLNKKCSAVKHNRIKGIPKLDDANDAGSRNSAECTLILTEGDSAKTLAVSGLGVVGRDKYGVFPLRGKILNVREASHKQIMENAEINNIIKIVGLQYKKNYEDEDSLKTLRYGKIMIMTDQDQDGSHIKGLLINFIHHNWPSLLRHRFLEEFITPIVKVSKNKQEIAFYSLPEFEEWKSANPNHKKWKVKYYKGLGTSTSKEAKEYFANMKRHRIQFKYSGPEDDAAISLAFSKKQVDDRKEWLTNFMEDRRQRKLLGLPEDYLYGQTTMYLTYNDFINKELILFSNSDNERSIPSMVDGLKPGQRKVLFTCFKRNDKREVKVAQLAGSVAEMSSYHHGEMSLMMTIINLAQNFVGSNNLNLLQPIGQFGTRLHGGKDSASPRYIFTMLSPLARLLFPSKDDHTLRFLYDDNQRVEPEWYIPIIPMVLINGAEGIGTGWSCKIPNFDVREVVNNIRRLLDGEEPLPMLPSYKNYKGTIEELASNQYVINGEVAILNSTTIEITELPIRTWTQTYKEQVLEPMLNGTEKTPPLITDYREYHTDTTVKFVIKMTEEKLAEAERVGLHKVFKLQTSLTCNSMVLFDHVGCLKKYDTVLDILRDFFELRLKYYGLRKEWLLGMLGAESSKLNNQARFILEKIDGKIVIENKPKKELIKVLIQRGYDSDPVKAWKEAQQKVPEEEENEENEESESESSSPAAESGPTFNYLLDMPLWYLTKEKKDELCKQRDEKEQELNTLKKKTPSDLWKEDLAAFVEELEVVEAKEKQDEQVGLPGKGVKAKGKKAQISEVLPSPVGKRVIPQVTMEMRAEAEKKIRRKIKSENVEGTPAEDGAEPGGLRQRLEKRQKREPGTRAKKQTTLPFKPIKKGKKKNPWSDSESDMSSNESNFDVPPREKEPRIAATKAKFTADLDSDDDFSGLDEKDEDEDFFPLDDTPPKTKMPPKNTKKALKPQKSSTSVDLESDGKDSVPASPGASAADVPAETEPSKPSSKQTVGVKRTITKGQSLTSTAGTKKRAVPKETKSDSALNAHVSKKPAPAKAKNSRKRKPSSSDSSDSEFEKAISKGATSKKPKGEERDFHVDLDDTVAPRAKSGRARKPIKYLEESDDDLF</sequence>
<keyword evidence="27" id="KW-1267">Proteomics identification</keyword>
<evidence type="ECO:0000256" key="12">
    <source>
        <dbReference type="ARBA" id="ARBA00022990"/>
    </source>
</evidence>
<keyword evidence="17" id="KW-0539">Nucleus</keyword>
<dbReference type="Gene3D" id="3.40.50.670">
    <property type="match status" value="1"/>
</dbReference>
<keyword evidence="11" id="KW-0460">Magnesium</keyword>
<keyword evidence="16 19" id="KW-0413">Isomerase</keyword>
<keyword evidence="13 19" id="KW-0799">Topoisomerase</keyword>
<dbReference type="Proteomes" id="UP000002494">
    <property type="component" value="Chromosome 10"/>
</dbReference>
<feature type="active site" description="O-(5'-phospho-DNA)-tyrosine intermediate" evidence="19">
    <location>
        <position position="817"/>
    </location>
</feature>
<evidence type="ECO:0000256" key="17">
    <source>
        <dbReference type="ARBA" id="ARBA00023242"/>
    </source>
</evidence>
<dbReference type="GO" id="GO:0000228">
    <property type="term" value="C:nuclear chromosome"/>
    <property type="evidence" value="ECO:0007669"/>
    <property type="project" value="Ensembl"/>
</dbReference>
<dbReference type="GO" id="GO:0042752">
    <property type="term" value="P:regulation of circadian rhythm"/>
    <property type="evidence" value="ECO:0007669"/>
    <property type="project" value="Ensembl"/>
</dbReference>
<dbReference type="GO" id="GO:0005654">
    <property type="term" value="C:nucleoplasm"/>
    <property type="evidence" value="ECO:0007669"/>
    <property type="project" value="UniProtKB-SubCell"/>
</dbReference>
<comment type="subcellular location">
    <subcellularLocation>
        <location evidence="3">Cytoplasm</location>
    </subcellularLocation>
    <subcellularLocation>
        <location evidence="4">Nucleus</location>
        <location evidence="4">Nucleolus</location>
    </subcellularLocation>
    <subcellularLocation>
        <location evidence="5">Nucleus</location>
        <location evidence="5">Nucleoplasm</location>
    </subcellularLocation>
</comment>
<feature type="compositionally biased region" description="Polar residues" evidence="21">
    <location>
        <begin position="1432"/>
        <end position="1442"/>
    </location>
</feature>
<dbReference type="SMART" id="SM00434">
    <property type="entry name" value="TOP4c"/>
    <property type="match status" value="1"/>
</dbReference>
<comment type="function">
    <text evidence="18">Key decatenating enzyme that alters DNA topology by binding to two double-stranded DNA molecules, generating a double-stranded break in one of the strands, passing the intact strand through the broken strand, and religating the broken strand. May play a role in regulating the period length of BMAL1 transcriptional oscillation.</text>
</comment>
<evidence type="ECO:0000256" key="16">
    <source>
        <dbReference type="ARBA" id="ARBA00023235"/>
    </source>
</evidence>
<dbReference type="Gene3D" id="3.30.1360.40">
    <property type="match status" value="1"/>
</dbReference>
<dbReference type="InterPro" id="IPR012542">
    <property type="entry name" value="DTHCT"/>
</dbReference>
<dbReference type="Pfam" id="PF00521">
    <property type="entry name" value="DNA_topoisoIV"/>
    <property type="match status" value="1"/>
</dbReference>
<dbReference type="InterPro" id="IPR018522">
    <property type="entry name" value="TopoIIA_CS"/>
</dbReference>
<dbReference type="Pfam" id="PF01751">
    <property type="entry name" value="Toprim"/>
    <property type="match status" value="1"/>
</dbReference>
<dbReference type="InterPro" id="IPR013757">
    <property type="entry name" value="Topo_IIA_A_a_sf"/>
</dbReference>
<comment type="cofactor">
    <cofactor evidence="2">
        <name>Mg(2+)</name>
        <dbReference type="ChEBI" id="CHEBI:18420"/>
    </cofactor>
</comment>
<dbReference type="InterPro" id="IPR034157">
    <property type="entry name" value="TOPRIM_TopoII"/>
</dbReference>
<dbReference type="GO" id="GO:0006265">
    <property type="term" value="P:DNA topological change"/>
    <property type="evidence" value="ECO:0007669"/>
    <property type="project" value="UniProtKB-UniRule"/>
</dbReference>
<dbReference type="SMART" id="SM00433">
    <property type="entry name" value="TOP2c"/>
    <property type="match status" value="1"/>
</dbReference>
<dbReference type="PANTHER" id="PTHR10169:SF61">
    <property type="entry name" value="DNA TOPOISOMERASE 2-ALPHA"/>
    <property type="match status" value="1"/>
</dbReference>
<keyword evidence="8" id="KW-0479">Metal-binding</keyword>
<dbReference type="CDD" id="cd16930">
    <property type="entry name" value="HATPase_TopII-like"/>
    <property type="match status" value="1"/>
</dbReference>
<dbReference type="GO" id="GO:0006974">
    <property type="term" value="P:DNA damage response"/>
    <property type="evidence" value="ECO:0007669"/>
    <property type="project" value="Ensembl"/>
</dbReference>
<evidence type="ECO:0000256" key="3">
    <source>
        <dbReference type="ARBA" id="ARBA00004496"/>
    </source>
</evidence>
<feature type="compositionally biased region" description="Acidic residues" evidence="21">
    <location>
        <begin position="1341"/>
        <end position="1361"/>
    </location>
</feature>
<proteinExistence type="evidence at protein level"/>
<feature type="compositionally biased region" description="Acidic residues" evidence="21">
    <location>
        <begin position="1111"/>
        <end position="1123"/>
    </location>
</feature>
<evidence type="ECO:0000256" key="11">
    <source>
        <dbReference type="ARBA" id="ARBA00022842"/>
    </source>
</evidence>
<dbReference type="GO" id="GO:0042803">
    <property type="term" value="F:protein homodimerization activity"/>
    <property type="evidence" value="ECO:0007669"/>
    <property type="project" value="Ensembl"/>
</dbReference>
<dbReference type="GO" id="GO:0009330">
    <property type="term" value="C:DNA topoisomerase type II (double strand cut, ATP-hydrolyzing) complex"/>
    <property type="evidence" value="ECO:0007669"/>
    <property type="project" value="Ensembl"/>
</dbReference>
<dbReference type="Gene3D" id="3.30.230.10">
    <property type="match status" value="1"/>
</dbReference>
<dbReference type="PRINTS" id="PR01158">
    <property type="entry name" value="TOPISMRASEII"/>
</dbReference>
<dbReference type="GO" id="GO:0000793">
    <property type="term" value="C:condensed chromosome"/>
    <property type="evidence" value="ECO:0007669"/>
    <property type="project" value="Ensembl"/>
</dbReference>
<evidence type="ECO:0000256" key="15">
    <source>
        <dbReference type="ARBA" id="ARBA00023125"/>
    </source>
</evidence>
<evidence type="ECO:0000256" key="8">
    <source>
        <dbReference type="ARBA" id="ARBA00022723"/>
    </source>
</evidence>
<dbReference type="InterPro" id="IPR013760">
    <property type="entry name" value="Topo_IIA-like_dom_sf"/>
</dbReference>
<dbReference type="InterPro" id="IPR006171">
    <property type="entry name" value="TOPRIM_dom"/>
</dbReference>
<keyword evidence="7" id="KW-0963">Cytoplasm</keyword>
<evidence type="ECO:0000256" key="14">
    <source>
        <dbReference type="ARBA" id="ARBA00023108"/>
    </source>
</evidence>
<reference evidence="24" key="1">
    <citation type="submission" date="2024-01" db="EMBL/GenBank/DDBJ databases">
        <title>GRCr8: a new rat reference genome assembly contstructed from accurate long reads and long range scaffolding.</title>
        <authorList>
            <person name="Doris P.A."/>
            <person name="Kalbfleisch T."/>
            <person name="Li K."/>
            <person name="Howe K."/>
            <person name="Wood J."/>
        </authorList>
    </citation>
    <scope>NUCLEOTIDE SEQUENCE [LARGE SCALE GENOMIC DNA]</scope>
    <source>
        <strain evidence="24">Brown Norway</strain>
    </source>
</reference>
<dbReference type="CDD" id="cd03481">
    <property type="entry name" value="TopoIIA_Trans_ScTopoIIA"/>
    <property type="match status" value="1"/>
</dbReference>
<keyword evidence="25" id="KW-1185">Reference proteome</keyword>
<dbReference type="GeneTree" id="ENSGT00940000157539"/>
<dbReference type="GO" id="GO:0000775">
    <property type="term" value="C:chromosome, centromeric region"/>
    <property type="evidence" value="ECO:0007669"/>
    <property type="project" value="Ensembl"/>
</dbReference>
<dbReference type="InterPro" id="IPR001154">
    <property type="entry name" value="TopoII_euk"/>
</dbReference>
<dbReference type="GO" id="GO:0043065">
    <property type="term" value="P:positive regulation of apoptotic process"/>
    <property type="evidence" value="ECO:0007669"/>
    <property type="project" value="Ensembl"/>
</dbReference>
<evidence type="ECO:0000256" key="20">
    <source>
        <dbReference type="RuleBase" id="RU362094"/>
    </source>
</evidence>
<gene>
    <name evidence="24 26" type="primary">Top2a</name>
</gene>
<dbReference type="PRINTS" id="PR00418">
    <property type="entry name" value="TPI2FAMILY"/>
</dbReference>
<dbReference type="GO" id="GO:0005737">
    <property type="term" value="C:cytoplasm"/>
    <property type="evidence" value="ECO:0007669"/>
    <property type="project" value="UniProtKB-SubCell"/>
</dbReference>
<dbReference type="GO" id="GO:0048511">
    <property type="term" value="P:rhythmic process"/>
    <property type="evidence" value="ECO:0007669"/>
    <property type="project" value="UniProtKB-KW"/>
</dbReference>
<evidence type="ECO:0000256" key="7">
    <source>
        <dbReference type="ARBA" id="ARBA00022490"/>
    </source>
</evidence>
<evidence type="ECO:0000256" key="6">
    <source>
        <dbReference type="ARBA" id="ARBA00011080"/>
    </source>
</evidence>
<dbReference type="GO" id="GO:0045870">
    <property type="term" value="P:positive regulation of single stranded viral RNA replication via double stranded DNA intermediate"/>
    <property type="evidence" value="ECO:0007669"/>
    <property type="project" value="Ensembl"/>
</dbReference>
<feature type="region of interest" description="Disordered" evidence="21">
    <location>
        <begin position="1197"/>
        <end position="1216"/>
    </location>
</feature>
<dbReference type="InterPro" id="IPR014721">
    <property type="entry name" value="Ribsml_uS5_D2-typ_fold_subgr"/>
</dbReference>
<dbReference type="SUPFAM" id="SSF54211">
    <property type="entry name" value="Ribosomal protein S5 domain 2-like"/>
    <property type="match status" value="1"/>
</dbReference>
<dbReference type="GO" id="GO:0030263">
    <property type="term" value="P:apoptotic chromosome condensation"/>
    <property type="evidence" value="ECO:0007669"/>
    <property type="project" value="Ensembl"/>
</dbReference>
<evidence type="ECO:0000256" key="21">
    <source>
        <dbReference type="SAM" id="MobiDB-lite"/>
    </source>
</evidence>
<dbReference type="InterPro" id="IPR001241">
    <property type="entry name" value="Topo_IIA"/>
</dbReference>
<accession>A0A8I6ADA9</accession>
<dbReference type="PROSITE" id="PS52040">
    <property type="entry name" value="TOPO_IIA"/>
    <property type="match status" value="1"/>
</dbReference>
<dbReference type="GO" id="GO:0000287">
    <property type="term" value="F:magnesium ion binding"/>
    <property type="evidence" value="ECO:0007669"/>
    <property type="project" value="Ensembl"/>
</dbReference>
<dbReference type="InterPro" id="IPR003594">
    <property type="entry name" value="HATPase_dom"/>
</dbReference>
<evidence type="ECO:0000256" key="4">
    <source>
        <dbReference type="ARBA" id="ARBA00004604"/>
    </source>
</evidence>
<dbReference type="GO" id="GO:0005080">
    <property type="term" value="F:protein kinase C binding"/>
    <property type="evidence" value="ECO:0007669"/>
    <property type="project" value="Ensembl"/>
</dbReference>
<dbReference type="GO" id="GO:0006325">
    <property type="term" value="P:chromatin organization"/>
    <property type="evidence" value="ECO:0007669"/>
    <property type="project" value="Ensembl"/>
</dbReference>
<feature type="region of interest" description="Disordered" evidence="21">
    <location>
        <begin position="1101"/>
        <end position="1133"/>
    </location>
</feature>
<keyword evidence="15 19" id="KW-0238">DNA-binding</keyword>
<dbReference type="EC" id="5.6.2.2" evidence="20"/>
<dbReference type="InterPro" id="IPR020568">
    <property type="entry name" value="Ribosomal_Su5_D2-typ_SF"/>
</dbReference>
<dbReference type="GO" id="GO:0005814">
    <property type="term" value="C:centriole"/>
    <property type="evidence" value="ECO:0007669"/>
    <property type="project" value="Ensembl"/>
</dbReference>
<keyword evidence="9 20" id="KW-0547">Nucleotide-binding</keyword>
<comment type="similarity">
    <text evidence="6 20">Belongs to the type II topoisomerase family.</text>
</comment>
<dbReference type="PROSITE" id="PS50880">
    <property type="entry name" value="TOPRIM"/>
    <property type="match status" value="1"/>
</dbReference>
<dbReference type="GO" id="GO:0007143">
    <property type="term" value="P:female meiotic nuclear division"/>
    <property type="evidence" value="ECO:0007669"/>
    <property type="project" value="Ensembl"/>
</dbReference>
<dbReference type="GO" id="GO:0045944">
    <property type="term" value="P:positive regulation of transcription by RNA polymerase II"/>
    <property type="evidence" value="ECO:0007669"/>
    <property type="project" value="Ensembl"/>
</dbReference>
<dbReference type="Gene3D" id="3.30.1490.30">
    <property type="match status" value="1"/>
</dbReference>
<dbReference type="Pfam" id="PF16898">
    <property type="entry name" value="TOPRIM_C"/>
    <property type="match status" value="1"/>
</dbReference>
<dbReference type="InterPro" id="IPR013758">
    <property type="entry name" value="Topo_IIA_A/C_ab"/>
</dbReference>
<feature type="compositionally biased region" description="Basic and acidic residues" evidence="21">
    <location>
        <begin position="1502"/>
        <end position="1513"/>
    </location>
</feature>
<dbReference type="GO" id="GO:0008301">
    <property type="term" value="F:DNA binding, bending"/>
    <property type="evidence" value="ECO:0007669"/>
    <property type="project" value="Ensembl"/>
</dbReference>
<dbReference type="SUPFAM" id="SSF56719">
    <property type="entry name" value="Type II DNA topoisomerase"/>
    <property type="match status" value="1"/>
</dbReference>
<protein>
    <recommendedName>
        <fullName evidence="20">DNA topoisomerase 2</fullName>
        <ecNumber evidence="20">5.6.2.2</ecNumber>
    </recommendedName>
</protein>
<dbReference type="GO" id="GO:0003918">
    <property type="term" value="F:DNA topoisomerase type II (double strand cut, ATP-hydrolyzing) activity"/>
    <property type="evidence" value="ECO:0007669"/>
    <property type="project" value="UniProtKB-UniRule"/>
</dbReference>
<dbReference type="GO" id="GO:0046982">
    <property type="term" value="F:protein heterodimerization activity"/>
    <property type="evidence" value="ECO:0007669"/>
    <property type="project" value="Ensembl"/>
</dbReference>
<dbReference type="InterPro" id="IPR031660">
    <property type="entry name" value="TOPRIM_C"/>
</dbReference>
<dbReference type="GO" id="GO:0005524">
    <property type="term" value="F:ATP binding"/>
    <property type="evidence" value="ECO:0007669"/>
    <property type="project" value="UniProtKB-UniRule"/>
</dbReference>
<dbReference type="Gene3D" id="1.10.268.10">
    <property type="entry name" value="Topoisomerase, domain 3"/>
    <property type="match status" value="1"/>
</dbReference>
<dbReference type="Pfam" id="PF08070">
    <property type="entry name" value="DTHCT"/>
    <property type="match status" value="1"/>
</dbReference>
<evidence type="ECO:0000256" key="2">
    <source>
        <dbReference type="ARBA" id="ARBA00001946"/>
    </source>
</evidence>
<evidence type="ECO:0000313" key="24">
    <source>
        <dbReference type="Ensembl" id="ENSRNOP00000091216.2"/>
    </source>
</evidence>
<dbReference type="InterPro" id="IPR036890">
    <property type="entry name" value="HATPase_C_sf"/>
</dbReference>
<dbReference type="GO" id="GO:0043130">
    <property type="term" value="F:ubiquitin binding"/>
    <property type="evidence" value="ECO:0007669"/>
    <property type="project" value="Ensembl"/>
</dbReference>
<dbReference type="SUPFAM" id="SSF55874">
    <property type="entry name" value="ATPase domain of HSP90 chaperone/DNA topoisomerase II/histidine kinase"/>
    <property type="match status" value="1"/>
</dbReference>
<feature type="domain" description="Topo IIA-type catalytic" evidence="23">
    <location>
        <begin position="727"/>
        <end position="1182"/>
    </location>
</feature>
<dbReference type="Ensembl" id="ENSRNOT00000096403.2">
    <property type="protein sequence ID" value="ENSRNOP00000091216.2"/>
    <property type="gene ID" value="ENSRNOG00000053047.3"/>
</dbReference>
<dbReference type="PANTHER" id="PTHR10169">
    <property type="entry name" value="DNA TOPOISOMERASE/GYRASE"/>
    <property type="match status" value="1"/>
</dbReference>
<reference evidence="24" key="2">
    <citation type="submission" date="2025-08" db="UniProtKB">
        <authorList>
            <consortium name="Ensembl"/>
        </authorList>
    </citation>
    <scope>IDENTIFICATION</scope>
    <source>
        <strain evidence="24">Brown Norway</strain>
    </source>
</reference>
<comment type="subunit">
    <text evidence="20">Homodimer.</text>
</comment>
<feature type="compositionally biased region" description="Basic and acidic residues" evidence="21">
    <location>
        <begin position="1271"/>
        <end position="1283"/>
    </location>
</feature>
<dbReference type="GO" id="GO:0005730">
    <property type="term" value="C:nucleolus"/>
    <property type="evidence" value="ECO:0007669"/>
    <property type="project" value="UniProtKB-SubCell"/>
</dbReference>
<dbReference type="PROSITE" id="PS00177">
    <property type="entry name" value="TOPOISOMERASE_II"/>
    <property type="match status" value="1"/>
</dbReference>
<evidence type="ECO:0000256" key="10">
    <source>
        <dbReference type="ARBA" id="ARBA00022840"/>
    </source>
</evidence>
<keyword evidence="10 20" id="KW-0067">ATP-binding</keyword>
<evidence type="ECO:0000256" key="19">
    <source>
        <dbReference type="PROSITE-ProRule" id="PRU01384"/>
    </source>
</evidence>
<evidence type="ECO:0000259" key="23">
    <source>
        <dbReference type="PROSITE" id="PS52040"/>
    </source>
</evidence>
<evidence type="ECO:0000313" key="25">
    <source>
        <dbReference type="Proteomes" id="UP000002494"/>
    </source>
</evidence>
<evidence type="ECO:0007829" key="27">
    <source>
        <dbReference type="PeptideAtlas" id="A0A8I6ADA9"/>
    </source>
</evidence>
<dbReference type="GO" id="GO:0040016">
    <property type="term" value="P:embryonic cleavage"/>
    <property type="evidence" value="ECO:0007669"/>
    <property type="project" value="Ensembl"/>
</dbReference>
<dbReference type="Gene3D" id="3.30.565.10">
    <property type="entry name" value="Histidine kinase-like ATPase, C-terminal domain"/>
    <property type="match status" value="1"/>
</dbReference>
<dbReference type="InterPro" id="IPR013506">
    <property type="entry name" value="Topo_IIA_bsu_dom2"/>
</dbReference>
<keyword evidence="14" id="KW-0090">Biological rhythms</keyword>
<dbReference type="GO" id="GO:1990904">
    <property type="term" value="C:ribonucleoprotein complex"/>
    <property type="evidence" value="ECO:0007669"/>
    <property type="project" value="Ensembl"/>
</dbReference>
<feature type="region of interest" description="Disordered" evidence="21">
    <location>
        <begin position="1243"/>
        <end position="1541"/>
    </location>
</feature>
<comment type="catalytic activity">
    <reaction evidence="1 19 20">
        <text>ATP-dependent breakage, passage and rejoining of double-stranded DNA.</text>
        <dbReference type="EC" id="5.6.2.2"/>
    </reaction>
</comment>
<dbReference type="GO" id="GO:0007059">
    <property type="term" value="P:chromosome segregation"/>
    <property type="evidence" value="ECO:0007669"/>
    <property type="project" value="Ensembl"/>
</dbReference>
<dbReference type="GO" id="GO:0002244">
    <property type="term" value="P:hematopoietic progenitor cell differentiation"/>
    <property type="evidence" value="ECO:0007669"/>
    <property type="project" value="Ensembl"/>
</dbReference>
<dbReference type="GO" id="GO:0003682">
    <property type="term" value="F:chromatin binding"/>
    <property type="evidence" value="ECO:0007669"/>
    <property type="project" value="Ensembl"/>
</dbReference>
<dbReference type="Pfam" id="PF00204">
    <property type="entry name" value="DNA_gyraseB"/>
    <property type="match status" value="1"/>
</dbReference>
<keyword evidence="12" id="KW-0007">Acetylation</keyword>
<reference evidence="24" key="3">
    <citation type="submission" date="2025-09" db="UniProtKB">
        <authorList>
            <consortium name="Ensembl"/>
        </authorList>
    </citation>
    <scope>IDENTIFICATION</scope>
    <source>
        <strain evidence="24">Brown Norway</strain>
    </source>
</reference>
<dbReference type="InterPro" id="IPR013759">
    <property type="entry name" value="Topo_IIA_B_C"/>
</dbReference>
<dbReference type="InterPro" id="IPR050634">
    <property type="entry name" value="DNA_Topoisomerase_II"/>
</dbReference>
<comment type="cofactor">
    <cofactor evidence="20">
        <name>Ca(2+)</name>
        <dbReference type="ChEBI" id="CHEBI:29108"/>
    </cofactor>
    <cofactor evidence="20">
        <name>Mg(2+)</name>
        <dbReference type="ChEBI" id="CHEBI:18420"/>
    </cofactor>
    <cofactor evidence="20">
        <name>Mn(2+)</name>
        <dbReference type="ChEBI" id="CHEBI:29035"/>
    </cofactor>
</comment>
<dbReference type="GO" id="GO:0001673">
    <property type="term" value="C:male germ cell nucleus"/>
    <property type="evidence" value="ECO:0007669"/>
    <property type="project" value="Ensembl"/>
</dbReference>
<evidence type="ECO:0000256" key="13">
    <source>
        <dbReference type="ARBA" id="ARBA00023029"/>
    </source>
</evidence>
<dbReference type="Pfam" id="PF02518">
    <property type="entry name" value="HATPase_c"/>
    <property type="match status" value="1"/>
</dbReference>